<evidence type="ECO:0008006" key="3">
    <source>
        <dbReference type="Google" id="ProtNLM"/>
    </source>
</evidence>
<organism evidence="1 2">
    <name type="scientific">Dictyobacter vulcani</name>
    <dbReference type="NCBI Taxonomy" id="2607529"/>
    <lineage>
        <taxon>Bacteria</taxon>
        <taxon>Bacillati</taxon>
        <taxon>Chloroflexota</taxon>
        <taxon>Ktedonobacteria</taxon>
        <taxon>Ktedonobacterales</taxon>
        <taxon>Dictyobacteraceae</taxon>
        <taxon>Dictyobacter</taxon>
    </lineage>
</organism>
<proteinExistence type="predicted"/>
<evidence type="ECO:0000313" key="1">
    <source>
        <dbReference type="EMBL" id="GER89012.1"/>
    </source>
</evidence>
<protein>
    <recommendedName>
        <fullName evidence="3">DUF1579 domain-containing protein</fullName>
    </recommendedName>
</protein>
<reference evidence="1 2" key="1">
    <citation type="submission" date="2019-10" db="EMBL/GenBank/DDBJ databases">
        <title>Dictyobacter vulcani sp. nov., within the class Ktedonobacteria, isolated from soil of volcanic Mt. Zao.</title>
        <authorList>
            <person name="Zheng Y."/>
            <person name="Wang C.M."/>
            <person name="Sakai Y."/>
            <person name="Abe K."/>
            <person name="Yokota A."/>
            <person name="Yabe S."/>
        </authorList>
    </citation>
    <scope>NUCLEOTIDE SEQUENCE [LARGE SCALE GENOMIC DNA]</scope>
    <source>
        <strain evidence="1 2">W12</strain>
    </source>
</reference>
<name>A0A5J4KPC6_9CHLR</name>
<sequence>MDQNTGLHDFDFFHGSWTTQNKRRTNALYHNQEGVWQEFTSTVTCTPYLDGRANIDDFEGTLPDGEVRKGLGLRSFDEATQLWSILWLDNRNPPDLSAVVGKFTDGIGLFYQEMETFDGVPIRVRFMWDNITENTARWQQAFSFDGGTTWDTNWIAEHTRKA</sequence>
<comment type="caution">
    <text evidence="1">The sequence shown here is derived from an EMBL/GenBank/DDBJ whole genome shotgun (WGS) entry which is preliminary data.</text>
</comment>
<dbReference type="Proteomes" id="UP000326912">
    <property type="component" value="Unassembled WGS sequence"/>
</dbReference>
<evidence type="ECO:0000313" key="2">
    <source>
        <dbReference type="Proteomes" id="UP000326912"/>
    </source>
</evidence>
<gene>
    <name evidence="1" type="ORF">KDW_31740</name>
</gene>
<dbReference type="RefSeq" id="WP_151756839.1">
    <property type="nucleotide sequence ID" value="NZ_BKZW01000001.1"/>
</dbReference>
<accession>A0A5J4KPC6</accession>
<keyword evidence="2" id="KW-1185">Reference proteome</keyword>
<dbReference type="AlphaFoldDB" id="A0A5J4KPC6"/>
<dbReference type="EMBL" id="BKZW01000001">
    <property type="protein sequence ID" value="GER89012.1"/>
    <property type="molecule type" value="Genomic_DNA"/>
</dbReference>